<evidence type="ECO:0000256" key="3">
    <source>
        <dbReference type="ARBA" id="ARBA00022553"/>
    </source>
</evidence>
<protein>
    <recommendedName>
        <fullName evidence="2">histidine kinase</fullName>
        <ecNumber evidence="2">2.7.13.3</ecNumber>
    </recommendedName>
</protein>
<evidence type="ECO:0000256" key="6">
    <source>
        <dbReference type="ARBA" id="ARBA00022777"/>
    </source>
</evidence>
<keyword evidence="5" id="KW-0547">Nucleotide-binding</keyword>
<evidence type="ECO:0000256" key="7">
    <source>
        <dbReference type="ARBA" id="ARBA00022840"/>
    </source>
</evidence>
<evidence type="ECO:0000256" key="2">
    <source>
        <dbReference type="ARBA" id="ARBA00012438"/>
    </source>
</evidence>
<keyword evidence="9" id="KW-0812">Transmembrane</keyword>
<dbReference type="EMBL" id="JAHBMK020000001">
    <property type="protein sequence ID" value="MDO8224162.1"/>
    <property type="molecule type" value="Genomic_DNA"/>
</dbReference>
<keyword evidence="7" id="KW-0067">ATP-binding</keyword>
<dbReference type="PANTHER" id="PTHR24421">
    <property type="entry name" value="NITRATE/NITRITE SENSOR PROTEIN NARX-RELATED"/>
    <property type="match status" value="1"/>
</dbReference>
<gene>
    <name evidence="11" type="primary">lnrJ</name>
    <name evidence="11" type="synonym">linJ</name>
    <name evidence="11" type="ORF">KHP33_004640</name>
</gene>
<evidence type="ECO:0000259" key="10">
    <source>
        <dbReference type="SMART" id="SM00387"/>
    </source>
</evidence>
<dbReference type="CDD" id="cd16917">
    <property type="entry name" value="HATPase_UhpB-NarQ-NarX-like"/>
    <property type="match status" value="1"/>
</dbReference>
<dbReference type="InterPro" id="IPR011712">
    <property type="entry name" value="Sig_transdc_His_kin_sub3_dim/P"/>
</dbReference>
<feature type="transmembrane region" description="Helical" evidence="9">
    <location>
        <begin position="99"/>
        <end position="119"/>
    </location>
</feature>
<feature type="transmembrane region" description="Helical" evidence="9">
    <location>
        <begin position="5"/>
        <end position="22"/>
    </location>
</feature>
<proteinExistence type="predicted"/>
<feature type="transmembrane region" description="Helical" evidence="9">
    <location>
        <begin position="77"/>
        <end position="94"/>
    </location>
</feature>
<feature type="transmembrane region" description="Helical" evidence="9">
    <location>
        <begin position="28"/>
        <end position="47"/>
    </location>
</feature>
<evidence type="ECO:0000256" key="9">
    <source>
        <dbReference type="SAM" id="Phobius"/>
    </source>
</evidence>
<keyword evidence="9" id="KW-0472">Membrane</keyword>
<feature type="domain" description="Histidine kinase/HSP90-like ATPase" evidence="10">
    <location>
        <begin position="295"/>
        <end position="385"/>
    </location>
</feature>
<dbReference type="Gene3D" id="3.30.565.10">
    <property type="entry name" value="Histidine kinase-like ATPase, C-terminal domain"/>
    <property type="match status" value="1"/>
</dbReference>
<dbReference type="RefSeq" id="WP_213401986.1">
    <property type="nucleotide sequence ID" value="NZ_JAHBMK020000001.1"/>
</dbReference>
<name>A0ABT9DHJ4_9BACI</name>
<organism evidence="11 12">
    <name type="scientific">Bacillus cabrialesii subsp. tritici</name>
    <dbReference type="NCBI Taxonomy" id="2944916"/>
    <lineage>
        <taxon>Bacteria</taxon>
        <taxon>Bacillati</taxon>
        <taxon>Bacillota</taxon>
        <taxon>Bacilli</taxon>
        <taxon>Bacillales</taxon>
        <taxon>Bacillaceae</taxon>
        <taxon>Bacillus</taxon>
        <taxon>Bacillus cabrialesii</taxon>
    </lineage>
</organism>
<evidence type="ECO:0000256" key="1">
    <source>
        <dbReference type="ARBA" id="ARBA00000085"/>
    </source>
</evidence>
<reference evidence="11" key="1">
    <citation type="submission" date="2023-07" db="EMBL/GenBank/DDBJ databases">
        <title>Biological control against Fusarium languescens, the causal agent of wilt in Jalapeno peppers, by a novel bacterial subspecies: Bacillus cabrialesii subsp. tritici TSO2.</title>
        <authorList>
            <person name="Montoya-Martinez A.C."/>
            <person name="Figueroa-Brambila K.M."/>
            <person name="Escalante-Beltran A."/>
            <person name="Lopez-Montoya N.D."/>
            <person name="Valenzuela-Ruiz V."/>
            <person name="Parra-Cota F.I."/>
            <person name="Estrada Alvarado M.I."/>
            <person name="De Los Santos Villalobos S."/>
        </authorList>
    </citation>
    <scope>NUCLEOTIDE SEQUENCE</scope>
    <source>
        <strain evidence="11">TSO2</strain>
    </source>
</reference>
<dbReference type="Pfam" id="PF02518">
    <property type="entry name" value="HATPase_c"/>
    <property type="match status" value="1"/>
</dbReference>
<evidence type="ECO:0000256" key="4">
    <source>
        <dbReference type="ARBA" id="ARBA00022679"/>
    </source>
</evidence>
<dbReference type="EC" id="2.7.13.3" evidence="2"/>
<dbReference type="Pfam" id="PF07730">
    <property type="entry name" value="HisKA_3"/>
    <property type="match status" value="1"/>
</dbReference>
<dbReference type="InterPro" id="IPR003594">
    <property type="entry name" value="HATPase_dom"/>
</dbReference>
<dbReference type="GO" id="GO:0016301">
    <property type="term" value="F:kinase activity"/>
    <property type="evidence" value="ECO:0007669"/>
    <property type="project" value="UniProtKB-KW"/>
</dbReference>
<keyword evidence="9" id="KW-1133">Transmembrane helix</keyword>
<keyword evidence="3" id="KW-0597">Phosphoprotein</keyword>
<sequence length="400" mass="44654">MKALFFTRMFTLMVSCLMYLSIVKEDNWFGYVFIAAGAAMYAANHVLMTKETNAIWFCLIDIAIGFSFGFIFPGAGLFIIMLCPVAVAFFLRGFPKRTAWSVLCLCSILFLIVLIRTYAMFGTEFVIDHLTSMTFVVFCGVVGKLIRKLLDAQETAKQQYRELTESHLALSAAHEELHLYAKQVEELTAIHERNRMAREIHDTVGHKMTALLVQLQLLREWQKRDSQKAEVTVGVCETLAREALDDVRLSVRTLQTENDPSLIETLKQLTKDFYKNAGVTTEFAVSGDPAMIPLSLHPTLVRTVQEALTNAKRHGGATACSIQLACTTDSISLVIKDDGKGNPDAALGFGLLNMKKRAAEHGGMIRFESERDQGFTVIAEFSLANKKWSFGPAQQKENLS</sequence>
<accession>A0ABT9DHJ4</accession>
<evidence type="ECO:0000256" key="5">
    <source>
        <dbReference type="ARBA" id="ARBA00022741"/>
    </source>
</evidence>
<dbReference type="InterPro" id="IPR050482">
    <property type="entry name" value="Sensor_HK_TwoCompSys"/>
</dbReference>
<dbReference type="Gene3D" id="1.20.5.1930">
    <property type="match status" value="1"/>
</dbReference>
<comment type="catalytic activity">
    <reaction evidence="1">
        <text>ATP + protein L-histidine = ADP + protein N-phospho-L-histidine.</text>
        <dbReference type="EC" id="2.7.13.3"/>
    </reaction>
</comment>
<dbReference type="Proteomes" id="UP001177121">
    <property type="component" value="Unassembled WGS sequence"/>
</dbReference>
<evidence type="ECO:0000256" key="8">
    <source>
        <dbReference type="ARBA" id="ARBA00023012"/>
    </source>
</evidence>
<dbReference type="InterPro" id="IPR036890">
    <property type="entry name" value="HATPase_C_sf"/>
</dbReference>
<dbReference type="SMART" id="SM00387">
    <property type="entry name" value="HATPase_c"/>
    <property type="match status" value="1"/>
</dbReference>
<evidence type="ECO:0000313" key="11">
    <source>
        <dbReference type="EMBL" id="MDO8224162.1"/>
    </source>
</evidence>
<dbReference type="PANTHER" id="PTHR24421:SF10">
    <property type="entry name" value="NITRATE_NITRITE SENSOR PROTEIN NARQ"/>
    <property type="match status" value="1"/>
</dbReference>
<dbReference type="SUPFAM" id="SSF55874">
    <property type="entry name" value="ATPase domain of HSP90 chaperone/DNA topoisomerase II/histidine kinase"/>
    <property type="match status" value="1"/>
</dbReference>
<comment type="caution">
    <text evidence="11">The sequence shown here is derived from an EMBL/GenBank/DDBJ whole genome shotgun (WGS) entry which is preliminary data.</text>
</comment>
<keyword evidence="8" id="KW-0902">Two-component regulatory system</keyword>
<keyword evidence="6 11" id="KW-0418">Kinase</keyword>
<evidence type="ECO:0000313" key="12">
    <source>
        <dbReference type="Proteomes" id="UP001177121"/>
    </source>
</evidence>
<keyword evidence="4" id="KW-0808">Transferase</keyword>
<keyword evidence="12" id="KW-1185">Reference proteome</keyword>